<dbReference type="Pfam" id="PF00294">
    <property type="entry name" value="PfkB"/>
    <property type="match status" value="1"/>
</dbReference>
<dbReference type="EMBL" id="AMZH03001931">
    <property type="protein sequence ID" value="RRT77439.1"/>
    <property type="molecule type" value="Genomic_DNA"/>
</dbReference>
<accession>A0A427AMF1</accession>
<comment type="caution">
    <text evidence="2">The sequence shown here is derived from an EMBL/GenBank/DDBJ whole genome shotgun (WGS) entry which is preliminary data.</text>
</comment>
<organism evidence="2 3">
    <name type="scientific">Ensete ventricosum</name>
    <name type="common">Abyssinian banana</name>
    <name type="synonym">Musa ensete</name>
    <dbReference type="NCBI Taxonomy" id="4639"/>
    <lineage>
        <taxon>Eukaryota</taxon>
        <taxon>Viridiplantae</taxon>
        <taxon>Streptophyta</taxon>
        <taxon>Embryophyta</taxon>
        <taxon>Tracheophyta</taxon>
        <taxon>Spermatophyta</taxon>
        <taxon>Magnoliopsida</taxon>
        <taxon>Liliopsida</taxon>
        <taxon>Zingiberales</taxon>
        <taxon>Musaceae</taxon>
        <taxon>Ensete</taxon>
    </lineage>
</organism>
<reference evidence="2 3" key="1">
    <citation type="journal article" date="2014" name="Agronomy (Basel)">
        <title>A Draft Genome Sequence for Ensete ventricosum, the Drought-Tolerant Tree Against Hunger.</title>
        <authorList>
            <person name="Harrison J."/>
            <person name="Moore K.A."/>
            <person name="Paszkiewicz K."/>
            <person name="Jones T."/>
            <person name="Grant M."/>
            <person name="Ambacheew D."/>
            <person name="Muzemil S."/>
            <person name="Studholme D.J."/>
        </authorList>
    </citation>
    <scope>NUCLEOTIDE SEQUENCE [LARGE SCALE GENOMIC DNA]</scope>
</reference>
<evidence type="ECO:0000313" key="3">
    <source>
        <dbReference type="Proteomes" id="UP000287651"/>
    </source>
</evidence>
<proteinExistence type="predicted"/>
<evidence type="ECO:0000259" key="1">
    <source>
        <dbReference type="Pfam" id="PF00294"/>
    </source>
</evidence>
<dbReference type="AlphaFoldDB" id="A0A427AMF1"/>
<name>A0A427AMF1_ENSVE</name>
<feature type="domain" description="Carbohydrate kinase PfkB" evidence="1">
    <location>
        <begin position="285"/>
        <end position="337"/>
    </location>
</feature>
<dbReference type="Gene3D" id="3.40.1190.20">
    <property type="match status" value="2"/>
</dbReference>
<dbReference type="InterPro" id="IPR029056">
    <property type="entry name" value="Ribokinase-like"/>
</dbReference>
<dbReference type="PANTHER" id="PTHR47826:SF1">
    <property type="entry name" value="OS03G0164700 PROTEIN"/>
    <property type="match status" value="1"/>
</dbReference>
<dbReference type="Proteomes" id="UP000287651">
    <property type="component" value="Unassembled WGS sequence"/>
</dbReference>
<evidence type="ECO:0000313" key="2">
    <source>
        <dbReference type="EMBL" id="RRT77439.1"/>
    </source>
</evidence>
<dbReference type="PANTHER" id="PTHR47826">
    <property type="entry name" value="OS03G0164700 PROTEIN"/>
    <property type="match status" value="1"/>
</dbReference>
<gene>
    <name evidence="2" type="ORF">B296_00028617</name>
</gene>
<sequence>MALKTLNFPIHWRSKPSLPNADRRILGIPPRRSARPASPVVAANGNNGFRRIGDGGSASAEKGVEKNVDLVTLGNLCVDIVLGVPSLPPASKEERRAYMERLAASPPHKNFWEAGGNCNLAIAAARLGLLCFTLGHVGDEIYGNFLLDVLHDENISFVGMSKNVDITANIAAYETLLCWVLVDPFQKHGFCSRADFNEEPAFSWLTELTEEVKMAIQQAKILFCNGYAFDELLPDLIISALDYAIGAGTTVFFDPGPRGRTLAHGTPEEQKALEMFLKQSDVLLLTSDEVNVVDSVGCGDSFTAAIAFGFLHGMPTINTLALANAVGAATATGCGAGRNVAQLCKVLELLKQSNLNEDDKFWSKLIEGNSLTSEVLLLSKVSINGSNGRLVRIPISNVVFELLPKFDAACESSVTRS</sequence>
<protein>
    <recommendedName>
        <fullName evidence="1">Carbohydrate kinase PfkB domain-containing protein</fullName>
    </recommendedName>
</protein>
<dbReference type="InterPro" id="IPR011611">
    <property type="entry name" value="PfkB_dom"/>
</dbReference>
<dbReference type="SUPFAM" id="SSF53613">
    <property type="entry name" value="Ribokinase-like"/>
    <property type="match status" value="1"/>
</dbReference>